<comment type="caution">
    <text evidence="2">The sequence shown here is derived from an EMBL/GenBank/DDBJ whole genome shotgun (WGS) entry which is preliminary data.</text>
</comment>
<dbReference type="InterPro" id="IPR014030">
    <property type="entry name" value="Ketoacyl_synth_N"/>
</dbReference>
<dbReference type="Pfam" id="PF13723">
    <property type="entry name" value="Ketoacyl-synt_2"/>
    <property type="match status" value="1"/>
</dbReference>
<gene>
    <name evidence="2" type="ORF">D7X12_02985</name>
</gene>
<sequence length="253" mass="27158">MMGFTIQRWAAWAPGLVEPAAWEAWLTKPHALPAEGTPALTEMPAMMRRRVDRLGRIALQASYQAHVAAPDAPVLFASRYGDLGRSVELLTQLARSEPLSPTSFSLSVHNAIGALYSIARGDASSYSAIAAGEETVEAAFTEACGLLADGVPRVMVVLYDEPVPAPWQHFSESLEFPRAWACLLAASTGADAIHLGCHAGARAVAAPEAPETPEPGGLPADLRALRFLVTGAARASRWEHPVGARHWRWERHG</sequence>
<proteinExistence type="predicted"/>
<feature type="domain" description="Beta-ketoacyl synthase-like N-terminal" evidence="1">
    <location>
        <begin position="22"/>
        <end position="250"/>
    </location>
</feature>
<dbReference type="AlphaFoldDB" id="A0A3A8NTF0"/>
<keyword evidence="3" id="KW-1185">Reference proteome</keyword>
<accession>A0A3A8NTF0</accession>
<organism evidence="2 3">
    <name type="scientific">Corallococcus sicarius</name>
    <dbReference type="NCBI Taxonomy" id="2316726"/>
    <lineage>
        <taxon>Bacteria</taxon>
        <taxon>Pseudomonadati</taxon>
        <taxon>Myxococcota</taxon>
        <taxon>Myxococcia</taxon>
        <taxon>Myxococcales</taxon>
        <taxon>Cystobacterineae</taxon>
        <taxon>Myxococcaceae</taxon>
        <taxon>Corallococcus</taxon>
    </lineage>
</organism>
<reference evidence="3" key="1">
    <citation type="submission" date="2018-09" db="EMBL/GenBank/DDBJ databases">
        <authorList>
            <person name="Livingstone P.G."/>
            <person name="Whitworth D.E."/>
        </authorList>
    </citation>
    <scope>NUCLEOTIDE SEQUENCE [LARGE SCALE GENOMIC DNA]</scope>
    <source>
        <strain evidence="3">CA040B</strain>
    </source>
</reference>
<name>A0A3A8NTF0_9BACT</name>
<dbReference type="EMBL" id="RAWG01000012">
    <property type="protein sequence ID" value="RKH47313.1"/>
    <property type="molecule type" value="Genomic_DNA"/>
</dbReference>
<evidence type="ECO:0000259" key="1">
    <source>
        <dbReference type="Pfam" id="PF13723"/>
    </source>
</evidence>
<dbReference type="OrthoDB" id="9798676at2"/>
<evidence type="ECO:0000313" key="3">
    <source>
        <dbReference type="Proteomes" id="UP000273405"/>
    </source>
</evidence>
<protein>
    <submittedName>
        <fullName evidence="2">3-oxoacyl-ACP synthase</fullName>
    </submittedName>
</protein>
<dbReference type="Proteomes" id="UP000273405">
    <property type="component" value="Unassembled WGS sequence"/>
</dbReference>
<evidence type="ECO:0000313" key="2">
    <source>
        <dbReference type="EMBL" id="RKH47313.1"/>
    </source>
</evidence>